<dbReference type="Proteomes" id="UP000215335">
    <property type="component" value="Unassembled WGS sequence"/>
</dbReference>
<evidence type="ECO:0000256" key="3">
    <source>
        <dbReference type="ARBA" id="ARBA00023015"/>
    </source>
</evidence>
<dbReference type="GO" id="GO:0030968">
    <property type="term" value="P:endoplasmic reticulum unfolded protein response"/>
    <property type="evidence" value="ECO:0007669"/>
    <property type="project" value="TreeGrafter"/>
</dbReference>
<organism evidence="10 11">
    <name type="scientific">Trichomalopsis sarcophagae</name>
    <dbReference type="NCBI Taxonomy" id="543379"/>
    <lineage>
        <taxon>Eukaryota</taxon>
        <taxon>Metazoa</taxon>
        <taxon>Ecdysozoa</taxon>
        <taxon>Arthropoda</taxon>
        <taxon>Hexapoda</taxon>
        <taxon>Insecta</taxon>
        <taxon>Pterygota</taxon>
        <taxon>Neoptera</taxon>
        <taxon>Endopterygota</taxon>
        <taxon>Hymenoptera</taxon>
        <taxon>Apocrita</taxon>
        <taxon>Proctotrupomorpha</taxon>
        <taxon>Chalcidoidea</taxon>
        <taxon>Pteromalidae</taxon>
        <taxon>Pteromalinae</taxon>
        <taxon>Trichomalopsis</taxon>
    </lineage>
</organism>
<feature type="coiled-coil region" evidence="7">
    <location>
        <begin position="407"/>
        <end position="451"/>
    </location>
</feature>
<evidence type="ECO:0000259" key="9">
    <source>
        <dbReference type="PROSITE" id="PS50217"/>
    </source>
</evidence>
<dbReference type="InterPro" id="IPR004827">
    <property type="entry name" value="bZIP"/>
</dbReference>
<evidence type="ECO:0000313" key="11">
    <source>
        <dbReference type="Proteomes" id="UP000215335"/>
    </source>
</evidence>
<reference evidence="10 11" key="1">
    <citation type="journal article" date="2017" name="Curr. Biol.">
        <title>The Evolution of Venom by Co-option of Single-Copy Genes.</title>
        <authorList>
            <person name="Martinson E.O."/>
            <person name="Mrinalini"/>
            <person name="Kelkar Y.D."/>
            <person name="Chang C.H."/>
            <person name="Werren J.H."/>
        </authorList>
    </citation>
    <scope>NUCLEOTIDE SEQUENCE [LARGE SCALE GENOMIC DNA]</scope>
    <source>
        <strain evidence="10 11">Alberta</strain>
        <tissue evidence="10">Whole body</tissue>
    </source>
</reference>
<dbReference type="InterPro" id="IPR051882">
    <property type="entry name" value="ATF_bZIP_TF"/>
</dbReference>
<comment type="similarity">
    <text evidence="2">Belongs to the bZIP family. ATF subfamily.</text>
</comment>
<evidence type="ECO:0000256" key="5">
    <source>
        <dbReference type="ARBA" id="ARBA00023163"/>
    </source>
</evidence>
<dbReference type="Pfam" id="PF00170">
    <property type="entry name" value="bZIP_1"/>
    <property type="match status" value="1"/>
</dbReference>
<dbReference type="GO" id="GO:0000981">
    <property type="term" value="F:DNA-binding transcription factor activity, RNA polymerase II-specific"/>
    <property type="evidence" value="ECO:0007669"/>
    <property type="project" value="TreeGrafter"/>
</dbReference>
<dbReference type="PANTHER" id="PTHR46164">
    <property type="entry name" value="ATF6, ISOFORM C"/>
    <property type="match status" value="1"/>
</dbReference>
<dbReference type="CDD" id="cd14700">
    <property type="entry name" value="bZIP_ATF6"/>
    <property type="match status" value="1"/>
</dbReference>
<keyword evidence="3" id="KW-0805">Transcription regulation</keyword>
<dbReference type="OrthoDB" id="644067at2759"/>
<evidence type="ECO:0000256" key="4">
    <source>
        <dbReference type="ARBA" id="ARBA00023125"/>
    </source>
</evidence>
<feature type="region of interest" description="Disordered" evidence="8">
    <location>
        <begin position="727"/>
        <end position="757"/>
    </location>
</feature>
<feature type="compositionally biased region" description="Polar residues" evidence="8">
    <location>
        <begin position="744"/>
        <end position="754"/>
    </location>
</feature>
<evidence type="ECO:0000256" key="8">
    <source>
        <dbReference type="SAM" id="MobiDB-lite"/>
    </source>
</evidence>
<protein>
    <recommendedName>
        <fullName evidence="9">BZIP domain-containing protein</fullName>
    </recommendedName>
</protein>
<evidence type="ECO:0000256" key="7">
    <source>
        <dbReference type="SAM" id="Coils"/>
    </source>
</evidence>
<keyword evidence="5" id="KW-0804">Transcription</keyword>
<comment type="subcellular location">
    <subcellularLocation>
        <location evidence="1">Membrane</location>
        <topology evidence="1">Single-pass membrane protein</topology>
    </subcellularLocation>
</comment>
<proteinExistence type="inferred from homology"/>
<keyword evidence="6" id="KW-0539">Nucleus</keyword>
<keyword evidence="11" id="KW-1185">Reference proteome</keyword>
<feature type="region of interest" description="Disordered" evidence="8">
    <location>
        <begin position="110"/>
        <end position="182"/>
    </location>
</feature>
<dbReference type="GO" id="GO:0000978">
    <property type="term" value="F:RNA polymerase II cis-regulatory region sequence-specific DNA binding"/>
    <property type="evidence" value="ECO:0007669"/>
    <property type="project" value="TreeGrafter"/>
</dbReference>
<dbReference type="GO" id="GO:0016020">
    <property type="term" value="C:membrane"/>
    <property type="evidence" value="ECO:0007669"/>
    <property type="project" value="UniProtKB-SubCell"/>
</dbReference>
<dbReference type="STRING" id="543379.A0A232FB02"/>
<dbReference type="PANTHER" id="PTHR46164:SF3">
    <property type="entry name" value="ATF6, ISOFORM C"/>
    <property type="match status" value="1"/>
</dbReference>
<sequence>MLINEDPQWTASAAGFVDDEFRMFPELGGLEDESALPADDFLEALSSGLEIPLLLNGESSPGSYDESPDDIMKTALETQTLEDIDFSFMQTDDAKHDDFCDFFSNDEKMEVSQVKIEPNSPQLPPSPSPSQSESSSGSEWQSETSSVNNAEGKFALETPPISPPQNESPPISPQPVQTNPSQMQPVKLLPLNLKDGTTQKIVLSDGNPAKRICIQPRLEKSGVKEATPRKTIVLSAQDFAALTQRVKQNSTTQPLKVQALPMSRHVKIQNQLNLLSVQQQQQAKTSTNSTAFAQNNQVKIINAMPTSVQIHSKTPTITAIPKVDAKPAASIVVKKEASSSPSIVIKNDVPVCPPIVIKKENPSIAPIVIKNEFPEFIDLHDRQDSEIKALKRQQRMIKNRESACLSRKKKKEYVTSLENQIVDLQEQNTRLQAENAELKRRLSEIEEASGKKFGSHNFGVNKKNTAILLAMVFMVSLNVGGLGFNNNRQPLGDIQPHMPSIALPNVRHGRTLLWSQSDEREDESKERFNDTLPKHHPMCPMHINRTESIRLDSELRRWIGGEPDRENWTKPTKTDLEVKSLNELLSLRSHPTTDETEVRNIRPAIKSTTESLKAKNNRQLNDIPSNMNAVQVFSPLLREHAKLFDALGRRDDTFYVVWFTGDHLLLPSSRKNSTTRPRMSLILPAVPVNGSYYSTPSNHVTMMHIDCEVTNTQLLHLQEAIIPKHLRNQPQPDGNVPKDRGTGMSETAGNNTKNYKPYFLKESNGTDSLENDNLKRPFTAENKNAYNDKKAYATKEKYNKDFHLDDTKYNTNIEKEQKKINEFANATEELKKINYPQNRRMFRRKMKRSTIQ</sequence>
<evidence type="ECO:0000256" key="6">
    <source>
        <dbReference type="ARBA" id="ARBA00023242"/>
    </source>
</evidence>
<name>A0A232FB02_9HYME</name>
<dbReference type="PRINTS" id="PR00041">
    <property type="entry name" value="LEUZIPPRCREB"/>
</dbReference>
<keyword evidence="4" id="KW-0238">DNA-binding</keyword>
<dbReference type="InterPro" id="IPR046347">
    <property type="entry name" value="bZIP_sf"/>
</dbReference>
<accession>A0A232FB02</accession>
<feature type="compositionally biased region" description="Pro residues" evidence="8">
    <location>
        <begin position="160"/>
        <end position="173"/>
    </location>
</feature>
<keyword evidence="7" id="KW-0175">Coiled coil</keyword>
<gene>
    <name evidence="10" type="ORF">TSAR_013463</name>
</gene>
<comment type="caution">
    <text evidence="10">The sequence shown here is derived from an EMBL/GenBank/DDBJ whole genome shotgun (WGS) entry which is preliminary data.</text>
</comment>
<dbReference type="AlphaFoldDB" id="A0A232FB02"/>
<dbReference type="SMART" id="SM00338">
    <property type="entry name" value="BRLZ"/>
    <property type="match status" value="1"/>
</dbReference>
<dbReference type="PROSITE" id="PS50217">
    <property type="entry name" value="BZIP"/>
    <property type="match status" value="1"/>
</dbReference>
<dbReference type="GO" id="GO:0005634">
    <property type="term" value="C:nucleus"/>
    <property type="evidence" value="ECO:0007669"/>
    <property type="project" value="TreeGrafter"/>
</dbReference>
<feature type="compositionally biased region" description="Basic and acidic residues" evidence="8">
    <location>
        <begin position="522"/>
        <end position="533"/>
    </location>
</feature>
<feature type="domain" description="BZIP" evidence="9">
    <location>
        <begin position="389"/>
        <end position="447"/>
    </location>
</feature>
<dbReference type="Gene3D" id="1.20.5.170">
    <property type="match status" value="1"/>
</dbReference>
<dbReference type="EMBL" id="NNAY01000571">
    <property type="protein sequence ID" value="OXU27613.1"/>
    <property type="molecule type" value="Genomic_DNA"/>
</dbReference>
<evidence type="ECO:0000256" key="1">
    <source>
        <dbReference type="ARBA" id="ARBA00004167"/>
    </source>
</evidence>
<dbReference type="SUPFAM" id="SSF57959">
    <property type="entry name" value="Leucine zipper domain"/>
    <property type="match status" value="1"/>
</dbReference>
<feature type="compositionally biased region" description="Low complexity" evidence="8">
    <location>
        <begin position="129"/>
        <end position="146"/>
    </location>
</feature>
<evidence type="ECO:0000313" key="10">
    <source>
        <dbReference type="EMBL" id="OXU27613.1"/>
    </source>
</evidence>
<evidence type="ECO:0000256" key="2">
    <source>
        <dbReference type="ARBA" id="ARBA00009050"/>
    </source>
</evidence>
<feature type="region of interest" description="Disordered" evidence="8">
    <location>
        <begin position="515"/>
        <end position="538"/>
    </location>
</feature>